<keyword evidence="4 5" id="KW-0694">RNA-binding</keyword>
<evidence type="ECO:0000256" key="1">
    <source>
        <dbReference type="ARBA" id="ARBA00022603"/>
    </source>
</evidence>
<dbReference type="InterPro" id="IPR023267">
    <property type="entry name" value="RCMT"/>
</dbReference>
<dbReference type="GO" id="GO:0008168">
    <property type="term" value="F:methyltransferase activity"/>
    <property type="evidence" value="ECO:0007669"/>
    <property type="project" value="UniProtKB-KW"/>
</dbReference>
<organism evidence="7 8">
    <name type="scientific">Roseovarius aquimarinus</name>
    <dbReference type="NCBI Taxonomy" id="1229156"/>
    <lineage>
        <taxon>Bacteria</taxon>
        <taxon>Pseudomonadati</taxon>
        <taxon>Pseudomonadota</taxon>
        <taxon>Alphaproteobacteria</taxon>
        <taxon>Rhodobacterales</taxon>
        <taxon>Roseobacteraceae</taxon>
        <taxon>Roseovarius</taxon>
    </lineage>
</organism>
<feature type="binding site" evidence="5">
    <location>
        <position position="299"/>
    </location>
    <ligand>
        <name>S-adenosyl-L-methionine</name>
        <dbReference type="ChEBI" id="CHEBI:59789"/>
    </ligand>
</feature>
<dbReference type="RefSeq" id="WP_377171554.1">
    <property type="nucleotide sequence ID" value="NZ_JBHTJC010000003.1"/>
</dbReference>
<accession>A0ABW7I893</accession>
<evidence type="ECO:0000256" key="3">
    <source>
        <dbReference type="ARBA" id="ARBA00022691"/>
    </source>
</evidence>
<proteinExistence type="inferred from homology"/>
<name>A0ABW7I893_9RHOB</name>
<dbReference type="SUPFAM" id="SSF48013">
    <property type="entry name" value="NusB-like"/>
    <property type="match status" value="1"/>
</dbReference>
<dbReference type="PROSITE" id="PS51686">
    <property type="entry name" value="SAM_MT_RSMB_NOP"/>
    <property type="match status" value="1"/>
</dbReference>
<dbReference type="Pfam" id="PF01029">
    <property type="entry name" value="NusB"/>
    <property type="match status" value="1"/>
</dbReference>
<feature type="binding site" evidence="5">
    <location>
        <begin position="238"/>
        <end position="244"/>
    </location>
    <ligand>
        <name>S-adenosyl-L-methionine</name>
        <dbReference type="ChEBI" id="CHEBI:59789"/>
    </ligand>
</feature>
<evidence type="ECO:0000256" key="2">
    <source>
        <dbReference type="ARBA" id="ARBA00022679"/>
    </source>
</evidence>
<dbReference type="InterPro" id="IPR006027">
    <property type="entry name" value="NusB_RsmB_TIM44"/>
</dbReference>
<dbReference type="InterPro" id="IPR029063">
    <property type="entry name" value="SAM-dependent_MTases_sf"/>
</dbReference>
<evidence type="ECO:0000256" key="4">
    <source>
        <dbReference type="ARBA" id="ARBA00022884"/>
    </source>
</evidence>
<evidence type="ECO:0000313" key="8">
    <source>
        <dbReference type="Proteomes" id="UP001607157"/>
    </source>
</evidence>
<keyword evidence="8" id="KW-1185">Reference proteome</keyword>
<feature type="active site" description="Nucleophile" evidence="5">
    <location>
        <position position="352"/>
    </location>
</feature>
<dbReference type="GO" id="GO:0032259">
    <property type="term" value="P:methylation"/>
    <property type="evidence" value="ECO:0007669"/>
    <property type="project" value="UniProtKB-KW"/>
</dbReference>
<dbReference type="PRINTS" id="PR02008">
    <property type="entry name" value="RCMTFAMILY"/>
</dbReference>
<keyword evidence="2 5" id="KW-0808">Transferase</keyword>
<protein>
    <submittedName>
        <fullName evidence="7">RsmB/NOP family class I SAM-dependent RNA methyltransferase</fullName>
        <ecNumber evidence="7">2.1.1.-</ecNumber>
    </submittedName>
</protein>
<dbReference type="EMBL" id="JBIHMM010000003">
    <property type="protein sequence ID" value="MFH0254416.1"/>
    <property type="molecule type" value="Genomic_DNA"/>
</dbReference>
<evidence type="ECO:0000256" key="5">
    <source>
        <dbReference type="PROSITE-ProRule" id="PRU01023"/>
    </source>
</evidence>
<dbReference type="Gene3D" id="1.10.940.10">
    <property type="entry name" value="NusB-like"/>
    <property type="match status" value="1"/>
</dbReference>
<evidence type="ECO:0000259" key="6">
    <source>
        <dbReference type="PROSITE" id="PS51686"/>
    </source>
</evidence>
<feature type="domain" description="SAM-dependent MTase RsmB/NOP-type" evidence="6">
    <location>
        <begin position="130"/>
        <end position="419"/>
    </location>
</feature>
<dbReference type="Proteomes" id="UP001607157">
    <property type="component" value="Unassembled WGS sequence"/>
</dbReference>
<dbReference type="EC" id="2.1.1.-" evidence="7"/>
<dbReference type="SUPFAM" id="SSF53335">
    <property type="entry name" value="S-adenosyl-L-methionine-dependent methyltransferases"/>
    <property type="match status" value="1"/>
</dbReference>
<dbReference type="PANTHER" id="PTHR22807">
    <property type="entry name" value="NOP2 YEAST -RELATED NOL1/NOP2/FMU SUN DOMAIN-CONTAINING"/>
    <property type="match status" value="1"/>
</dbReference>
<sequence>MSHPSPRAAAAHLLDQVLGEHRLLSDLLAAGALGQLAPPDRARAQRLVTQTLRALERSDKILAKHLRKPPPLTVQNILRLGTVELCMGGDAHGIVNECVALTGASKRFAKLKGLVNAVLRKVAAAGPAEWAILRVPHLPKWLRAPLSEAYGPKTVAGFEAAHFAGAPLDLTPRGDAAALAEAVGGTVLPTGSVRLAEAGQVSALPGFETGDWWVQDAAAALPARLLAAQPGETVLDMCAAPGGKTLQLASAGAEVTALDISDARMARLRENLARTGLGAALVIGDALTHEGRYDAILLDAPCSATGTIRRHPDLPHARDGSEIGDLIGLQAAMLDRALGLLKPGGRLVYCTCSLLPDEGECQIEEALARHSGLRVDAEATALPGVDPDWRTEEGGFRLRPDFWAERGGMDGFYMALLRM</sequence>
<evidence type="ECO:0000313" key="7">
    <source>
        <dbReference type="EMBL" id="MFH0254416.1"/>
    </source>
</evidence>
<gene>
    <name evidence="7" type="ORF">ACGRVM_10965</name>
</gene>
<dbReference type="Gene3D" id="3.40.50.150">
    <property type="entry name" value="Vaccinia Virus protein VP39"/>
    <property type="match status" value="1"/>
</dbReference>
<comment type="caution">
    <text evidence="5">Lacks conserved residue(s) required for the propagation of feature annotation.</text>
</comment>
<dbReference type="PANTHER" id="PTHR22807:SF61">
    <property type="entry name" value="NOL1_NOP2_SUN FAMILY PROTEIN _ ANTITERMINATION NUSB DOMAIN-CONTAINING PROTEIN"/>
    <property type="match status" value="1"/>
</dbReference>
<dbReference type="Pfam" id="PF01189">
    <property type="entry name" value="Methyltr_RsmB-F"/>
    <property type="match status" value="1"/>
</dbReference>
<comment type="similarity">
    <text evidence="5">Belongs to the class I-like SAM-binding methyltransferase superfamily. RsmB/NOP family.</text>
</comment>
<keyword evidence="3 5" id="KW-0949">S-adenosyl-L-methionine</keyword>
<keyword evidence="1 5" id="KW-0489">Methyltransferase</keyword>
<dbReference type="InterPro" id="IPR001678">
    <property type="entry name" value="MeTrfase_RsmB-F_NOP2_dom"/>
</dbReference>
<dbReference type="InterPro" id="IPR035926">
    <property type="entry name" value="NusB-like_sf"/>
</dbReference>
<feature type="binding site" evidence="5">
    <location>
        <position position="259"/>
    </location>
    <ligand>
        <name>S-adenosyl-L-methionine</name>
        <dbReference type="ChEBI" id="CHEBI:59789"/>
    </ligand>
</feature>
<dbReference type="InterPro" id="IPR049560">
    <property type="entry name" value="MeTrfase_RsmB-F_NOP2_cat"/>
</dbReference>
<reference evidence="7 8" key="1">
    <citation type="submission" date="2024-10" db="EMBL/GenBank/DDBJ databases">
        <authorList>
            <person name="Yang X.-N."/>
        </authorList>
    </citation>
    <scope>NUCLEOTIDE SEQUENCE [LARGE SCALE GENOMIC DNA]</scope>
    <source>
        <strain evidence="7 8">CAU 1059</strain>
    </source>
</reference>
<comment type="caution">
    <text evidence="7">The sequence shown here is derived from an EMBL/GenBank/DDBJ whole genome shotgun (WGS) entry which is preliminary data.</text>
</comment>
<dbReference type="CDD" id="cd02440">
    <property type="entry name" value="AdoMet_MTases"/>
    <property type="match status" value="1"/>
</dbReference>